<name>A0ABR5IC94_9ACTN</name>
<comment type="similarity">
    <text evidence="1">Belongs to the enoyl-CoA hydratase/isomerase family.</text>
</comment>
<feature type="domain" description="MaoC-like" evidence="2">
    <location>
        <begin position="233"/>
        <end position="328"/>
    </location>
</feature>
<dbReference type="NCBIfam" id="NF040620">
    <property type="entry name" value="fused_HadA_HadB"/>
    <property type="match status" value="1"/>
</dbReference>
<dbReference type="InterPro" id="IPR039569">
    <property type="entry name" value="FAS1-like_DH_region"/>
</dbReference>
<evidence type="ECO:0000313" key="5">
    <source>
        <dbReference type="Proteomes" id="UP000037247"/>
    </source>
</evidence>
<dbReference type="NCBIfam" id="NF040624">
    <property type="entry name" value="HadA"/>
    <property type="match status" value="1"/>
</dbReference>
<dbReference type="PANTHER" id="PTHR43437:SF3">
    <property type="entry name" value="HYDROXYACYL-THIOESTER DEHYDRATASE TYPE 2, MITOCHONDRIAL"/>
    <property type="match status" value="1"/>
</dbReference>
<evidence type="ECO:0000259" key="2">
    <source>
        <dbReference type="Pfam" id="PF01575"/>
    </source>
</evidence>
<sequence length="361" mass="40237">MSQITDSEIQERIDALKNGVKLTPEEIAAHTTSMVGFNYTVDDYYEVGREEIRKHARAVQDAHPVHWDEAAAAEMGHDTLIAAPTFVSVLGIIAQRRLFEDIVTGYDLWQIMQTDQRLIFHQPIKVGDRLICDVSLESFRQMGGADVMVTKNIIWNQHDEPVMTTFTSLVARAAVDADPEVLDELEHVMMKVDKEPTLPRSVHGPFDRYNDPDPVVAPKPYSAINFDDLEVGQELTPMTKTLTRGNLVNYAGVAGDPNPIHFSDELAKVIGLETVVAHGMQTMGLGASFITEFVGDPAAVYEYNVRFTSPVYVYPDTYANVDFTGKIKSLDPETRRGVISIVAKQGDRKIFGRAQAHVQFN</sequence>
<organism evidence="4 5">
    <name type="scientific">Gordonia jacobaea</name>
    <dbReference type="NCBI Taxonomy" id="122202"/>
    <lineage>
        <taxon>Bacteria</taxon>
        <taxon>Bacillati</taxon>
        <taxon>Actinomycetota</taxon>
        <taxon>Actinomycetes</taxon>
        <taxon>Mycobacteriales</taxon>
        <taxon>Gordoniaceae</taxon>
        <taxon>Gordonia</taxon>
    </lineage>
</organism>
<dbReference type="PANTHER" id="PTHR43437">
    <property type="entry name" value="HYDROXYACYL-THIOESTER DEHYDRATASE TYPE 2, MITOCHONDRIAL-RELATED"/>
    <property type="match status" value="1"/>
</dbReference>
<dbReference type="SUPFAM" id="SSF54637">
    <property type="entry name" value="Thioesterase/thiol ester dehydrase-isomerase"/>
    <property type="match status" value="2"/>
</dbReference>
<protein>
    <submittedName>
        <fullName evidence="4">Dehydratase</fullName>
    </submittedName>
</protein>
<evidence type="ECO:0000313" key="4">
    <source>
        <dbReference type="EMBL" id="KNA91339.1"/>
    </source>
</evidence>
<proteinExistence type="inferred from homology"/>
<evidence type="ECO:0000259" key="3">
    <source>
        <dbReference type="Pfam" id="PF13452"/>
    </source>
</evidence>
<feature type="domain" description="FAS1-like dehydratase" evidence="3">
    <location>
        <begin position="33"/>
        <end position="164"/>
    </location>
</feature>
<dbReference type="InterPro" id="IPR054849">
    <property type="entry name" value="UPF0336_fam"/>
</dbReference>
<dbReference type="InterPro" id="IPR050965">
    <property type="entry name" value="UPF0336/Enoyl-CoA_hydratase"/>
</dbReference>
<accession>A0ABR5IC94</accession>
<dbReference type="RefSeq" id="WP_049698671.1">
    <property type="nucleotide sequence ID" value="NZ_LDTZ01000016.1"/>
</dbReference>
<dbReference type="InterPro" id="IPR002539">
    <property type="entry name" value="MaoC-like_dom"/>
</dbReference>
<dbReference type="CDD" id="cd03441">
    <property type="entry name" value="R_hydratase_like"/>
    <property type="match status" value="1"/>
</dbReference>
<dbReference type="Pfam" id="PF01575">
    <property type="entry name" value="MaoC_dehydratas"/>
    <property type="match status" value="1"/>
</dbReference>
<comment type="caution">
    <text evidence="4">The sequence shown here is derived from an EMBL/GenBank/DDBJ whole genome shotgun (WGS) entry which is preliminary data.</text>
</comment>
<dbReference type="InterPro" id="IPR029069">
    <property type="entry name" value="HotDog_dom_sf"/>
</dbReference>
<dbReference type="Gene3D" id="3.10.129.10">
    <property type="entry name" value="Hotdog Thioesterase"/>
    <property type="match status" value="2"/>
</dbReference>
<reference evidence="4 5" key="1">
    <citation type="submission" date="2015-05" db="EMBL/GenBank/DDBJ databases">
        <title>Draft genome sequence of the bacterium Gordonia jacobaea a new member of the Gordonia genus.</title>
        <authorList>
            <person name="Jimenez-Galisteo G."/>
            <person name="Dominguez A."/>
            <person name="Munoz E."/>
            <person name="Vinas M."/>
        </authorList>
    </citation>
    <scope>NUCLEOTIDE SEQUENCE [LARGE SCALE GENOMIC DNA]</scope>
    <source>
        <strain evidence="5">mv1</strain>
    </source>
</reference>
<evidence type="ECO:0000256" key="1">
    <source>
        <dbReference type="ARBA" id="ARBA00005254"/>
    </source>
</evidence>
<dbReference type="Pfam" id="PF13452">
    <property type="entry name" value="FAS1_DH_region"/>
    <property type="match status" value="1"/>
</dbReference>
<dbReference type="Proteomes" id="UP000037247">
    <property type="component" value="Unassembled WGS sequence"/>
</dbReference>
<keyword evidence="5" id="KW-1185">Reference proteome</keyword>
<dbReference type="EMBL" id="LDTZ01000016">
    <property type="protein sequence ID" value="KNA91339.1"/>
    <property type="molecule type" value="Genomic_DNA"/>
</dbReference>
<gene>
    <name evidence="4" type="ORF">ABW18_08955</name>
</gene>